<dbReference type="Pfam" id="PF24501">
    <property type="entry name" value="Ig_TMEM131L_5"/>
    <property type="match status" value="1"/>
</dbReference>
<name>A0A1X7V9T2_AMPQE</name>
<feature type="compositionally biased region" description="Basic residues" evidence="7">
    <location>
        <begin position="1300"/>
        <end position="1310"/>
    </location>
</feature>
<evidence type="ECO:0000256" key="1">
    <source>
        <dbReference type="ARBA" id="ARBA00004479"/>
    </source>
</evidence>
<dbReference type="Pfam" id="PF24495">
    <property type="entry name" value="Ig_TMEM131_2"/>
    <property type="match status" value="1"/>
</dbReference>
<dbReference type="EnsemblMetazoa" id="Aqu2.1.36277_001">
    <property type="protein sequence ID" value="Aqu2.1.36277_001"/>
    <property type="gene ID" value="Aqu2.1.36277"/>
</dbReference>
<feature type="region of interest" description="Disordered" evidence="7">
    <location>
        <begin position="1992"/>
        <end position="2012"/>
    </location>
</feature>
<accession>A0A1X7V9T2</accession>
<reference evidence="15" key="1">
    <citation type="journal article" date="2010" name="Nature">
        <title>The Amphimedon queenslandica genome and the evolution of animal complexity.</title>
        <authorList>
            <person name="Srivastava M."/>
            <person name="Simakov O."/>
            <person name="Chapman J."/>
            <person name="Fahey B."/>
            <person name="Gauthier M.E."/>
            <person name="Mitros T."/>
            <person name="Richards G.S."/>
            <person name="Conaco C."/>
            <person name="Dacre M."/>
            <person name="Hellsten U."/>
            <person name="Larroux C."/>
            <person name="Putnam N.H."/>
            <person name="Stanke M."/>
            <person name="Adamska M."/>
            <person name="Darling A."/>
            <person name="Degnan S.M."/>
            <person name="Oakley T.H."/>
            <person name="Plachetzki D.C."/>
            <person name="Zhai Y."/>
            <person name="Adamski M."/>
            <person name="Calcino A."/>
            <person name="Cummins S.F."/>
            <person name="Goodstein D.M."/>
            <person name="Harris C."/>
            <person name="Jackson D.J."/>
            <person name="Leys S.P."/>
            <person name="Shu S."/>
            <person name="Woodcroft B.J."/>
            <person name="Vervoort M."/>
            <person name="Kosik K.S."/>
            <person name="Manning G."/>
            <person name="Degnan B.M."/>
            <person name="Rokhsar D.S."/>
        </authorList>
    </citation>
    <scope>NUCLEOTIDE SEQUENCE [LARGE SCALE GENOMIC DNA]</scope>
</reference>
<feature type="compositionally biased region" description="Basic and acidic residues" evidence="7">
    <location>
        <begin position="1543"/>
        <end position="1561"/>
    </location>
</feature>
<feature type="domain" description="TMEM131L third Ig-like" evidence="11">
    <location>
        <begin position="415"/>
        <end position="513"/>
    </location>
</feature>
<feature type="signal peptide" evidence="8">
    <location>
        <begin position="1"/>
        <end position="28"/>
    </location>
</feature>
<dbReference type="PANTHER" id="PTHR22050:SF0">
    <property type="entry name" value="TRANSMEMBRANE PROTEIN 131 HOMOLOG"/>
    <property type="match status" value="1"/>
</dbReference>
<evidence type="ECO:0000259" key="11">
    <source>
        <dbReference type="Pfam" id="PF24498"/>
    </source>
</evidence>
<gene>
    <name evidence="14" type="primary">100640662</name>
</gene>
<dbReference type="GO" id="GO:0016020">
    <property type="term" value="C:membrane"/>
    <property type="evidence" value="ECO:0007669"/>
    <property type="project" value="UniProtKB-SubCell"/>
</dbReference>
<dbReference type="Pfam" id="PF24498">
    <property type="entry name" value="Ig_TMEM131L_3"/>
    <property type="match status" value="1"/>
</dbReference>
<dbReference type="InterPro" id="IPR056311">
    <property type="entry name" value="TMEM131_Ig_2"/>
</dbReference>
<feature type="domain" description="TMEM131L fourth Ig-like" evidence="12">
    <location>
        <begin position="825"/>
        <end position="955"/>
    </location>
</feature>
<evidence type="ECO:0000259" key="9">
    <source>
        <dbReference type="Pfam" id="PF12371"/>
    </source>
</evidence>
<evidence type="ECO:0000313" key="15">
    <source>
        <dbReference type="Proteomes" id="UP000007879"/>
    </source>
</evidence>
<dbReference type="Pfam" id="PF24499">
    <property type="entry name" value="Ig_TMEM131L_4"/>
    <property type="match status" value="1"/>
</dbReference>
<proteinExistence type="inferred from homology"/>
<feature type="chain" id="PRO_5012417394" evidence="8">
    <location>
        <begin position="29"/>
        <end position="2123"/>
    </location>
</feature>
<keyword evidence="5" id="KW-1133">Transmembrane helix</keyword>
<dbReference type="InterPro" id="IPR055435">
    <property type="entry name" value="Ig_TMEM131L_3"/>
</dbReference>
<dbReference type="InterPro" id="IPR022113">
    <property type="entry name" value="TMEM131L_N"/>
</dbReference>
<feature type="compositionally biased region" description="Basic and acidic residues" evidence="7">
    <location>
        <begin position="1678"/>
        <end position="1687"/>
    </location>
</feature>
<feature type="region of interest" description="Disordered" evidence="7">
    <location>
        <begin position="1261"/>
        <end position="1765"/>
    </location>
</feature>
<feature type="compositionally biased region" description="Basic and acidic residues" evidence="7">
    <location>
        <begin position="1322"/>
        <end position="1336"/>
    </location>
</feature>
<feature type="domain" description="Transmembrane protein 131-like N-terminal" evidence="9">
    <location>
        <begin position="90"/>
        <end position="172"/>
    </location>
</feature>
<feature type="compositionally biased region" description="Low complexity" evidence="7">
    <location>
        <begin position="1457"/>
        <end position="1488"/>
    </location>
</feature>
<keyword evidence="4 8" id="KW-0732">Signal</keyword>
<feature type="compositionally biased region" description="Basic residues" evidence="7">
    <location>
        <begin position="1729"/>
        <end position="1741"/>
    </location>
</feature>
<feature type="compositionally biased region" description="Basic and acidic residues" evidence="7">
    <location>
        <begin position="1281"/>
        <end position="1294"/>
    </location>
</feature>
<dbReference type="KEGG" id="aqu:100640662"/>
<keyword evidence="6" id="KW-0472">Membrane</keyword>
<dbReference type="Gene3D" id="2.60.40.10">
    <property type="entry name" value="Immunoglobulins"/>
    <property type="match status" value="1"/>
</dbReference>
<evidence type="ECO:0000256" key="3">
    <source>
        <dbReference type="ARBA" id="ARBA00022692"/>
    </source>
</evidence>
<evidence type="ECO:0000259" key="13">
    <source>
        <dbReference type="Pfam" id="PF24501"/>
    </source>
</evidence>
<keyword evidence="3" id="KW-0812">Transmembrane</keyword>
<feature type="region of interest" description="Disordered" evidence="7">
    <location>
        <begin position="2068"/>
        <end position="2090"/>
    </location>
</feature>
<feature type="domain" description="TMEM131 second Ig-like" evidence="10">
    <location>
        <begin position="191"/>
        <end position="279"/>
    </location>
</feature>
<dbReference type="EnsemblMetazoa" id="XM_019994664.1">
    <property type="protein sequence ID" value="XP_019850223.1"/>
    <property type="gene ID" value="LOC100640662"/>
</dbReference>
<evidence type="ECO:0000256" key="7">
    <source>
        <dbReference type="SAM" id="MobiDB-lite"/>
    </source>
</evidence>
<dbReference type="Proteomes" id="UP000007879">
    <property type="component" value="Unassembled WGS sequence"/>
</dbReference>
<dbReference type="InterPro" id="IPR013783">
    <property type="entry name" value="Ig-like_fold"/>
</dbReference>
<dbReference type="Pfam" id="PF12371">
    <property type="entry name" value="TMEM131_like_N"/>
    <property type="match status" value="1"/>
</dbReference>
<evidence type="ECO:0000256" key="8">
    <source>
        <dbReference type="SAM" id="SignalP"/>
    </source>
</evidence>
<dbReference type="InterPro" id="IPR039877">
    <property type="entry name" value="TMEM131-like"/>
</dbReference>
<dbReference type="InParanoid" id="A0A1X7V9T2"/>
<comment type="similarity">
    <text evidence="2">Belongs to the TMEM131 family.</text>
</comment>
<sequence length="2123" mass="234902">MGRLRLAKLPYLVVLFLYIGRLVAIVHSQNEDTQQDEGGVVNSRCSHLNSKRNCFLDDTEFDRLSSLLSKTDSISETSDILSDLPSAVPVTFDPPALDFKDQSVGMPVLHTVTLTNPTNSLTLQLISISGTLPEFHSSFFIDKVLRPGETTSFDVMFLPRVPGDLEDIIIIHSSLGIFEYKVRGVGVASLFRLRSLRGARIPLNATYQPLISIYNPFTVPLQIVEVYSSSQFIHIEMLSGADEGNKTAWGIRPFETKTIARVNFHGESIDNFTSFIRIKSNHSSEPSIVLPFEVEVCQAHGLFLSREYLDFGVVRTGAETKLWLYMLNAGPYTVELKSMTLPDDLPIVVNFTNISLKPGLKYIRVASLSFFVNSTTPGGKSTGIIKIWGEDHTSFYHVQVPYEAHIMKGSLDYDAEAMLFRVDAPPFYPIIRNLTLTNLFEDPVVIYSAKLSSKVQNWFTILSFSSPYVLPPDGAPHTVLVLKFKPQSSDCLFNTTLRLSTNMSFFNIPLQCYDGRLDYTFEDTDTDALEFGVLTDQERVNKIFTITNNNPVKVAINSITVQEGSNIPGVSVDAILFPPHEPKTRTPPILMEGLRRGRYPPQHVLKPGQFVVYRVNVTCPKRAGSYTGEILIHSSLGKVTPVPINYVAVKGELTFIPNLIKFLPSYPCLCSVVRLSIKNSFTKPVKLVSLVLEPVNNSSLPLILPDTLPVLKPSTTTLIGEVRLDPFSVFDKKKLTRINLNCTSLMSGQRVKNDYSLIREYAHLNSLWSVWVDLLQQSSSLLNINFNIQLFYNVTMATAGDRQEVTSVRGEGSLVWPRIASSHTVSFPLTLIGNHTEMKLLLRNPSPHPLYIQPLLLSSDHSESSHKLFTLLSEIYKLKPFASNFSKNSFSILRPEPVKGPVLDPLDLILPPRGTGTLTIRYNPMQEYNSNNNDNDILLLKNNLTVLDPVVLKGSSSRGFITIDGVHPSNGNQGGALLFEFTQSMLEGYINGMECGMSTTDLLTHWKLFHVRNSGPAPITINRISIGPNGGCQGNGFKVSNCKKQFIIYPNKTRNIEISCSPDFTVSRITSPLVLHSSKGSQVEFLLSAVLPHHMLSLCYMATPPTDLEYMTAYLSVPLWIIALLIMIIVTVLQVKWHTSKLLQPVVTRETLVVKDVPIQPTGGKLFSFSDIKKMTSNISLPIATPSQHQSVKRPIESVIFSATSSSVSSLSLSSAISPVTLSPLATATSSTVPSSTVPLSTVPSSTVLSVHYASKQDQSVTDYETGMRHQTPATVTCTTKPDRTSSTDLRSRPPDPNVKKVKPIQRKPCKSVTLERGMTPIDDKVDELLVRKESDESLPNSDDTSSGGSVGGSVGGASEDFSPVEEHPGAKRKTKPHPQLPKPQFSKPHPSYTKEPLTGQTIEVKEEPQTDEDLTTPTIELTTPPHLIKAAKSKKKQKQLKKEDKLTRRRQRESPTVTNNSNTIVTNNSNGVSNNSSSIVTNNSNGTGLRSKRFHGSQESLDKESVASNSTNSTDNNDEEQTPPTQEEIPPTQEEAPPTQLETKELEQHHNDPMANDNRRGGFISEQPIVPVTDIETDPSPPDPVLEVEPPLKESSPKPRPQKLELSQEGGAEDIKSADSGPSSVETDGTTRGEREGGIVNNNEKQQRKDPHELAASLLQSNKEKIIVRRVVSNDEGGEKGSKKTEPVVTSPSKDRKKHSTGGEEKRSNPSPSSLSHDATPFYPGFNPHHHQFPHPHHVPLGRPHLPQPRPPPPHHILPPYDYPPPPGPHMHYHPISEEGPYPDRHYESVVNRKHVKHNKQFHLPLPAGGTPPGVTPPPPYYGPGPYREMTPPHMYDERIRPHPPMDHYYDDYYHGMKHRNEMGRGPPGAPPPGWRPKRSSFESLPISHVKPPGPDEYEHVPPYEEQPMMRSSSRFHGYHHMDNIDPVPHHDSYSISRLRDGGVVPSYPVHHDDVKLLANKRMAEGGGPKMGGANSGTSLSLLLSQSSSSGWSSSLNRAPGTIPSNNQYSKIPSTQYGGERNWMIDENEKDVLTRFGPDSSDTSTCQRLWSLNSPLSNALEEQRLQTATQLAAAPSPPPPPLFSSGDNYDPFDNSLSSIWSFGNRGNANRGGALLWDTESDD</sequence>
<protein>
    <submittedName>
        <fullName evidence="14">Uncharacterized protein</fullName>
    </submittedName>
</protein>
<feature type="compositionally biased region" description="Low complexity" evidence="7">
    <location>
        <begin position="1416"/>
        <end position="1429"/>
    </location>
</feature>
<feature type="compositionally biased region" description="Low complexity" evidence="7">
    <location>
        <begin position="1523"/>
        <end position="1542"/>
    </location>
</feature>
<evidence type="ECO:0000256" key="2">
    <source>
        <dbReference type="ARBA" id="ARBA00006682"/>
    </source>
</evidence>
<comment type="subcellular location">
    <subcellularLocation>
        <location evidence="1">Membrane</location>
        <topology evidence="1">Single-pass type I membrane protein</topology>
    </subcellularLocation>
</comment>
<dbReference type="OrthoDB" id="168404at2759"/>
<keyword evidence="15" id="KW-1185">Reference proteome</keyword>
<dbReference type="eggNOG" id="KOG3620">
    <property type="taxonomic scope" value="Eukaryota"/>
</dbReference>
<feature type="domain" description="TMEM131L fifth Ig-like" evidence="13">
    <location>
        <begin position="1013"/>
        <end position="1079"/>
    </location>
</feature>
<dbReference type="InterPro" id="IPR055437">
    <property type="entry name" value="TMEM131L_Ig_5"/>
</dbReference>
<dbReference type="PANTHER" id="PTHR22050">
    <property type="entry name" value="RW1 PROTEIN HOMOLOG"/>
    <property type="match status" value="1"/>
</dbReference>
<reference evidence="14" key="2">
    <citation type="submission" date="2017-05" db="UniProtKB">
        <authorList>
            <consortium name="EnsemblMetazoa"/>
        </authorList>
    </citation>
    <scope>IDENTIFICATION</scope>
</reference>
<evidence type="ECO:0000256" key="4">
    <source>
        <dbReference type="ARBA" id="ARBA00022729"/>
    </source>
</evidence>
<organism evidence="14">
    <name type="scientific">Amphimedon queenslandica</name>
    <name type="common">Sponge</name>
    <dbReference type="NCBI Taxonomy" id="400682"/>
    <lineage>
        <taxon>Eukaryota</taxon>
        <taxon>Metazoa</taxon>
        <taxon>Porifera</taxon>
        <taxon>Demospongiae</taxon>
        <taxon>Heteroscleromorpha</taxon>
        <taxon>Haplosclerida</taxon>
        <taxon>Niphatidae</taxon>
        <taxon>Amphimedon</taxon>
    </lineage>
</organism>
<evidence type="ECO:0000256" key="6">
    <source>
        <dbReference type="ARBA" id="ARBA00023136"/>
    </source>
</evidence>
<dbReference type="InterPro" id="IPR055436">
    <property type="entry name" value="Ig_TMEM131L_4"/>
</dbReference>
<feature type="compositionally biased region" description="Pro residues" evidence="7">
    <location>
        <begin position="1747"/>
        <end position="1765"/>
    </location>
</feature>
<evidence type="ECO:0000313" key="14">
    <source>
        <dbReference type="EnsemblMetazoa" id="Aqu2.1.36277_001"/>
    </source>
</evidence>
<dbReference type="STRING" id="400682.A0A1X7V9T2"/>
<evidence type="ECO:0000259" key="10">
    <source>
        <dbReference type="Pfam" id="PF24495"/>
    </source>
</evidence>
<evidence type="ECO:0000259" key="12">
    <source>
        <dbReference type="Pfam" id="PF24499"/>
    </source>
</evidence>
<feature type="compositionally biased region" description="Basic residues" evidence="7">
    <location>
        <begin position="1430"/>
        <end position="1440"/>
    </location>
</feature>
<evidence type="ECO:0000256" key="5">
    <source>
        <dbReference type="ARBA" id="ARBA00022989"/>
    </source>
</evidence>